<comment type="similarity">
    <text evidence="2">Belongs to the peptidase S54 family.</text>
</comment>
<dbReference type="InterPro" id="IPR035952">
    <property type="entry name" value="Rhomboid-like_sf"/>
</dbReference>
<feature type="transmembrane region" description="Helical" evidence="7">
    <location>
        <begin position="224"/>
        <end position="243"/>
    </location>
</feature>
<evidence type="ECO:0000256" key="7">
    <source>
        <dbReference type="SAM" id="Phobius"/>
    </source>
</evidence>
<evidence type="ECO:0000313" key="9">
    <source>
        <dbReference type="EMBL" id="MFC3508572.1"/>
    </source>
</evidence>
<keyword evidence="3 7" id="KW-0812">Transmembrane</keyword>
<dbReference type="RefSeq" id="WP_377872885.1">
    <property type="nucleotide sequence ID" value="NZ_JBHMAY010000042.1"/>
</dbReference>
<dbReference type="InterPro" id="IPR050925">
    <property type="entry name" value="Rhomboid_protease_S54"/>
</dbReference>
<evidence type="ECO:0000256" key="5">
    <source>
        <dbReference type="ARBA" id="ARBA00022989"/>
    </source>
</evidence>
<dbReference type="GO" id="GO:0008233">
    <property type="term" value="F:peptidase activity"/>
    <property type="evidence" value="ECO:0007669"/>
    <property type="project" value="UniProtKB-KW"/>
</dbReference>
<keyword evidence="10" id="KW-1185">Reference proteome</keyword>
<evidence type="ECO:0000259" key="8">
    <source>
        <dbReference type="Pfam" id="PF01694"/>
    </source>
</evidence>
<name>A0ABV7Q5K2_9PSEU</name>
<dbReference type="InterPro" id="IPR022764">
    <property type="entry name" value="Peptidase_S54_rhomboid_dom"/>
</dbReference>
<organism evidence="9 10">
    <name type="scientific">Amycolatopsis halotolerans</name>
    <dbReference type="NCBI Taxonomy" id="330083"/>
    <lineage>
        <taxon>Bacteria</taxon>
        <taxon>Bacillati</taxon>
        <taxon>Actinomycetota</taxon>
        <taxon>Actinomycetes</taxon>
        <taxon>Pseudonocardiales</taxon>
        <taxon>Pseudonocardiaceae</taxon>
        <taxon>Amycolatopsis</taxon>
    </lineage>
</organism>
<comment type="subcellular location">
    <subcellularLocation>
        <location evidence="1">Membrane</location>
        <topology evidence="1">Multi-pass membrane protein</topology>
    </subcellularLocation>
</comment>
<feature type="transmembrane region" description="Helical" evidence="7">
    <location>
        <begin position="84"/>
        <end position="104"/>
    </location>
</feature>
<feature type="transmembrane region" description="Helical" evidence="7">
    <location>
        <begin position="142"/>
        <end position="161"/>
    </location>
</feature>
<feature type="transmembrane region" description="Helical" evidence="7">
    <location>
        <begin position="173"/>
        <end position="191"/>
    </location>
</feature>
<dbReference type="PANTHER" id="PTHR43731">
    <property type="entry name" value="RHOMBOID PROTEASE"/>
    <property type="match status" value="1"/>
</dbReference>
<keyword evidence="5 7" id="KW-1133">Transmembrane helix</keyword>
<evidence type="ECO:0000256" key="6">
    <source>
        <dbReference type="ARBA" id="ARBA00023136"/>
    </source>
</evidence>
<dbReference type="GO" id="GO:0006508">
    <property type="term" value="P:proteolysis"/>
    <property type="evidence" value="ECO:0007669"/>
    <property type="project" value="UniProtKB-KW"/>
</dbReference>
<evidence type="ECO:0000256" key="2">
    <source>
        <dbReference type="ARBA" id="ARBA00009045"/>
    </source>
</evidence>
<accession>A0ABV7Q5K2</accession>
<comment type="caution">
    <text evidence="9">The sequence shown here is derived from an EMBL/GenBank/DDBJ whole genome shotgun (WGS) entry which is preliminary data.</text>
</comment>
<evidence type="ECO:0000256" key="1">
    <source>
        <dbReference type="ARBA" id="ARBA00004141"/>
    </source>
</evidence>
<sequence length="324" mass="34524">MSQPPNPSAPSMPGCWWHPNRQTGLSCARCGRPACPDCLREAPVGFQCTDCVQTGAQQQKQQQRQYRNAGMGSRTIAGARLSNSYVVTATLIAVNVVIFLITAIQAKSLFNNGFAPLEQMGVLQTRAALGNGEWWRIITSGFLHYGPIHIAANAFSLWMMGRALEQVFGKVRYLALYFVSMLGASTAVLLFEDTRLGTAGASGAIFGLLGSYAVIVLKLRLNPTALLINLVINAYITFSISGISLFAHAGGLVTGALVTAAMLYAPARNLARWQAIGTAIVAVALVGLIGWRATEIPPQTCLYVQYQGQSQYVCVSSGSGGAST</sequence>
<feature type="transmembrane region" description="Helical" evidence="7">
    <location>
        <begin position="273"/>
        <end position="291"/>
    </location>
</feature>
<feature type="transmembrane region" description="Helical" evidence="7">
    <location>
        <begin position="197"/>
        <end position="217"/>
    </location>
</feature>
<keyword evidence="6 7" id="KW-0472">Membrane</keyword>
<dbReference type="EMBL" id="JBHRWI010000001">
    <property type="protein sequence ID" value="MFC3508572.1"/>
    <property type="molecule type" value="Genomic_DNA"/>
</dbReference>
<feature type="domain" description="Peptidase S54 rhomboid" evidence="8">
    <location>
        <begin position="132"/>
        <end position="263"/>
    </location>
</feature>
<keyword evidence="4 9" id="KW-0378">Hydrolase</keyword>
<protein>
    <submittedName>
        <fullName evidence="9">Rhomboid family intramembrane serine protease</fullName>
        <ecNumber evidence="9">3.4.21.105</ecNumber>
    </submittedName>
</protein>
<dbReference type="SUPFAM" id="SSF144091">
    <property type="entry name" value="Rhomboid-like"/>
    <property type="match status" value="1"/>
</dbReference>
<gene>
    <name evidence="9" type="ORF">ACFORO_00220</name>
</gene>
<proteinExistence type="inferred from homology"/>
<dbReference type="Proteomes" id="UP001595764">
    <property type="component" value="Unassembled WGS sequence"/>
</dbReference>
<dbReference type="EC" id="3.4.21.105" evidence="9"/>
<keyword evidence="9" id="KW-0645">Protease</keyword>
<dbReference type="Pfam" id="PF01694">
    <property type="entry name" value="Rhomboid"/>
    <property type="match status" value="1"/>
</dbReference>
<evidence type="ECO:0000256" key="3">
    <source>
        <dbReference type="ARBA" id="ARBA00022692"/>
    </source>
</evidence>
<reference evidence="10" key="1">
    <citation type="journal article" date="2019" name="Int. J. Syst. Evol. Microbiol.">
        <title>The Global Catalogue of Microorganisms (GCM) 10K type strain sequencing project: providing services to taxonomists for standard genome sequencing and annotation.</title>
        <authorList>
            <consortium name="The Broad Institute Genomics Platform"/>
            <consortium name="The Broad Institute Genome Sequencing Center for Infectious Disease"/>
            <person name="Wu L."/>
            <person name="Ma J."/>
        </authorList>
    </citation>
    <scope>NUCLEOTIDE SEQUENCE [LARGE SCALE GENOMIC DNA]</scope>
    <source>
        <strain evidence="10">CGMCC 4.7682</strain>
    </source>
</reference>
<evidence type="ECO:0000256" key="4">
    <source>
        <dbReference type="ARBA" id="ARBA00022801"/>
    </source>
</evidence>
<evidence type="ECO:0000313" key="10">
    <source>
        <dbReference type="Proteomes" id="UP001595764"/>
    </source>
</evidence>
<dbReference type="PANTHER" id="PTHR43731:SF14">
    <property type="entry name" value="PRESENILIN-ASSOCIATED RHOMBOID-LIKE PROTEIN, MITOCHONDRIAL"/>
    <property type="match status" value="1"/>
</dbReference>
<dbReference type="Gene3D" id="1.20.1540.10">
    <property type="entry name" value="Rhomboid-like"/>
    <property type="match status" value="1"/>
</dbReference>